<reference evidence="1" key="1">
    <citation type="submission" date="2019-07" db="EMBL/GenBank/DDBJ databases">
        <title>Genomic Encyclopedia of Type Strains, Phase IV (KMG-IV): sequencing the most valuable type-strain genomes for metagenomic binning, comparative biology and taxonomic classification.</title>
        <authorList>
            <person name="Goeker M."/>
        </authorList>
    </citation>
    <scope>NUCLEOTIDE SEQUENCE</scope>
    <source>
        <strain evidence="1">DSM 44596</strain>
    </source>
</reference>
<organism evidence="1">
    <name type="scientific">Nocardia globerula</name>
    <dbReference type="NCBI Taxonomy" id="1818"/>
    <lineage>
        <taxon>Bacteria</taxon>
        <taxon>Bacillati</taxon>
        <taxon>Actinomycetota</taxon>
        <taxon>Actinomycetes</taxon>
        <taxon>Mycobacteriales</taxon>
        <taxon>Nocardiaceae</taxon>
        <taxon>Nocardia</taxon>
    </lineage>
</organism>
<dbReference type="Pfam" id="PF19926">
    <property type="entry name" value="DUF6389"/>
    <property type="match status" value="1"/>
</dbReference>
<dbReference type="InterPro" id="IPR045661">
    <property type="entry name" value="DUF6389"/>
</dbReference>
<protein>
    <submittedName>
        <fullName evidence="1">Uncharacterized protein</fullName>
    </submittedName>
</protein>
<name>A0A652YND6_NOCGL</name>
<sequence>MEATEYRAALRAVLDTASLVVAARLETIRNTASARIDGVIIEVFVDQDAHGTFDVWARFDGPDAFTLDRQLGDERELFGVIWGEDGWEPAVPVRPRIWSRVELEDVIVEVVAEWVDPLILVGPSNLYWEVATPDGAVDPRPVGANRE</sequence>
<dbReference type="AlphaFoldDB" id="A0A652YND6"/>
<evidence type="ECO:0000313" key="1">
    <source>
        <dbReference type="EMBL" id="TYQ03364.1"/>
    </source>
</evidence>
<dbReference type="EMBL" id="VNIQ01000005">
    <property type="protein sequence ID" value="TYQ03364.1"/>
    <property type="molecule type" value="Genomic_DNA"/>
</dbReference>
<proteinExistence type="predicted"/>
<comment type="caution">
    <text evidence="1">The sequence shown here is derived from an EMBL/GenBank/DDBJ whole genome shotgun (WGS) entry which is preliminary data.</text>
</comment>
<gene>
    <name evidence="1" type="ORF">FNL38_105519</name>
</gene>
<accession>A0A652YND6</accession>